<keyword evidence="8 11" id="KW-0503">Monooxygenase</keyword>
<dbReference type="GO" id="GO:0004497">
    <property type="term" value="F:monooxygenase activity"/>
    <property type="evidence" value="ECO:0007669"/>
    <property type="project" value="UniProtKB-KW"/>
</dbReference>
<evidence type="ECO:0000256" key="8">
    <source>
        <dbReference type="ARBA" id="ARBA00023033"/>
    </source>
</evidence>
<dbReference type="GO" id="GO:0005506">
    <property type="term" value="F:iron ion binding"/>
    <property type="evidence" value="ECO:0007669"/>
    <property type="project" value="InterPro"/>
</dbReference>
<dbReference type="SUPFAM" id="SSF48264">
    <property type="entry name" value="Cytochrome P450"/>
    <property type="match status" value="1"/>
</dbReference>
<evidence type="ECO:0000256" key="2">
    <source>
        <dbReference type="ARBA" id="ARBA00004370"/>
    </source>
</evidence>
<dbReference type="InterPro" id="IPR001128">
    <property type="entry name" value="Cyt_P450"/>
</dbReference>
<dbReference type="GO" id="GO:0016020">
    <property type="term" value="C:membrane"/>
    <property type="evidence" value="ECO:0007669"/>
    <property type="project" value="UniProtKB-SubCell"/>
</dbReference>
<evidence type="ECO:0000256" key="4">
    <source>
        <dbReference type="ARBA" id="ARBA00022617"/>
    </source>
</evidence>
<sequence length="641" mass="73035">MMSKLLGNNIVHSKHALPPGPKGLPIIGNLHLLSDLPHQALHKLSQKYGPIMHIRLGQVPSIVVSSPEAAELFLKAHDLVFASRPTVLAEKFIGYGFRSMAFSPYGAYWRNMRKLCTLELFTNTKIEMFRPMRKEEVSSLVDIVKGAADAGEVGLRCGLRPFIKAFNKMFDAILEEHTQEARKQNANFRDFIDVMLSLEDSNYMQDVKLNKDHIKAIILDVLAAGMDTSVNVINWALPELLRNPKLMKRVQDELREVVGMDRMVEEINLPKLNFLNMVIKETMRLHPVSPLLLPRESMEDITINDYFIRKKSLVLINIWTIGRDPKVWSENAEEFNPDRFVDVDMDIHGRAFQLIPFGSGRRGCPGMQLGLTVVQLILAQLLHCFNWELPNGISSCDLDMKEKLAFALERESPLLAVPTYRLNITNSSRLVIFVGNPFIPRMIVLTIRETEHDMNLTEQELDEWIEQRNQEVRRRNKVNSSKDITETMSAILLKSVEVNEATPIEDYWSEPEEIIEVSLHELDISIAQNEADEAEKEIYVILERSEEPQKESKEDQPLVLVKPPTLPCIFVRPYKGVAVKERSQIFYTADTFVSDDHDLTDSYVLEVPDELLILKEGVQAALPKYVDAPFVVDISKGEGIT</sequence>
<feature type="binding site" description="axial binding residue" evidence="10">
    <location>
        <position position="364"/>
    </location>
    <ligand>
        <name>heme</name>
        <dbReference type="ChEBI" id="CHEBI:30413"/>
    </ligand>
    <ligandPart>
        <name>Fe</name>
        <dbReference type="ChEBI" id="CHEBI:18248"/>
    </ligandPart>
</feature>
<keyword evidence="4 10" id="KW-0349">Heme</keyword>
<keyword evidence="5 10" id="KW-0479">Metal-binding</keyword>
<dbReference type="FunFam" id="1.10.630.10:FF:000126">
    <property type="entry name" value="Predicted protein"/>
    <property type="match status" value="1"/>
</dbReference>
<dbReference type="GO" id="GO:0020037">
    <property type="term" value="F:heme binding"/>
    <property type="evidence" value="ECO:0007669"/>
    <property type="project" value="InterPro"/>
</dbReference>
<dbReference type="InterPro" id="IPR017972">
    <property type="entry name" value="Cyt_P450_CS"/>
</dbReference>
<evidence type="ECO:0000256" key="12">
    <source>
        <dbReference type="SAM" id="Coils"/>
    </source>
</evidence>
<name>A0AAP0EFH3_9MAGN</name>
<evidence type="ECO:0000313" key="13">
    <source>
        <dbReference type="EMBL" id="KAK9091220.1"/>
    </source>
</evidence>
<dbReference type="PANTHER" id="PTHR47943:SF9">
    <property type="entry name" value="CYTOCHROME P450"/>
    <property type="match status" value="1"/>
</dbReference>
<dbReference type="Pfam" id="PF00067">
    <property type="entry name" value="p450"/>
    <property type="match status" value="2"/>
</dbReference>
<feature type="coiled-coil region" evidence="12">
    <location>
        <begin position="447"/>
        <end position="474"/>
    </location>
</feature>
<dbReference type="GO" id="GO:0016705">
    <property type="term" value="F:oxidoreductase activity, acting on paired donors, with incorporation or reduction of molecular oxygen"/>
    <property type="evidence" value="ECO:0007669"/>
    <property type="project" value="InterPro"/>
</dbReference>
<dbReference type="EMBL" id="JBBNAE010000010">
    <property type="protein sequence ID" value="KAK9091220.1"/>
    <property type="molecule type" value="Genomic_DNA"/>
</dbReference>
<keyword evidence="6 11" id="KW-0560">Oxidoreductase</keyword>
<dbReference type="PRINTS" id="PR00463">
    <property type="entry name" value="EP450I"/>
</dbReference>
<keyword evidence="14" id="KW-1185">Reference proteome</keyword>
<dbReference type="PANTHER" id="PTHR47943">
    <property type="entry name" value="CYTOCHROME P450 93A3-LIKE"/>
    <property type="match status" value="1"/>
</dbReference>
<evidence type="ECO:0000256" key="7">
    <source>
        <dbReference type="ARBA" id="ARBA00023004"/>
    </source>
</evidence>
<organism evidence="13 14">
    <name type="scientific">Stephania japonica</name>
    <dbReference type="NCBI Taxonomy" id="461633"/>
    <lineage>
        <taxon>Eukaryota</taxon>
        <taxon>Viridiplantae</taxon>
        <taxon>Streptophyta</taxon>
        <taxon>Embryophyta</taxon>
        <taxon>Tracheophyta</taxon>
        <taxon>Spermatophyta</taxon>
        <taxon>Magnoliopsida</taxon>
        <taxon>Ranunculales</taxon>
        <taxon>Menispermaceae</taxon>
        <taxon>Menispermoideae</taxon>
        <taxon>Cissampelideae</taxon>
        <taxon>Stephania</taxon>
    </lineage>
</organism>
<dbReference type="AlphaFoldDB" id="A0AAP0EFH3"/>
<keyword evidence="7 10" id="KW-0408">Iron</keyword>
<evidence type="ECO:0008006" key="15">
    <source>
        <dbReference type="Google" id="ProtNLM"/>
    </source>
</evidence>
<comment type="caution">
    <text evidence="13">The sequence shown here is derived from an EMBL/GenBank/DDBJ whole genome shotgun (WGS) entry which is preliminary data.</text>
</comment>
<accession>A0AAP0EFH3</accession>
<evidence type="ECO:0000256" key="6">
    <source>
        <dbReference type="ARBA" id="ARBA00023002"/>
    </source>
</evidence>
<keyword evidence="9" id="KW-0472">Membrane</keyword>
<reference evidence="13 14" key="1">
    <citation type="submission" date="2024-01" db="EMBL/GenBank/DDBJ databases">
        <title>Genome assemblies of Stephania.</title>
        <authorList>
            <person name="Yang L."/>
        </authorList>
    </citation>
    <scope>NUCLEOTIDE SEQUENCE [LARGE SCALE GENOMIC DNA]</scope>
    <source>
        <strain evidence="13">QJT</strain>
        <tissue evidence="13">Leaf</tissue>
    </source>
</reference>
<comment type="cofactor">
    <cofactor evidence="1 10">
        <name>heme</name>
        <dbReference type="ChEBI" id="CHEBI:30413"/>
    </cofactor>
</comment>
<evidence type="ECO:0000256" key="11">
    <source>
        <dbReference type="RuleBase" id="RU000461"/>
    </source>
</evidence>
<keyword evidence="12" id="KW-0175">Coiled coil</keyword>
<comment type="subcellular location">
    <subcellularLocation>
        <location evidence="2">Membrane</location>
    </subcellularLocation>
</comment>
<dbReference type="Proteomes" id="UP001417504">
    <property type="component" value="Unassembled WGS sequence"/>
</dbReference>
<protein>
    <recommendedName>
        <fullName evidence="15">Cytochrome P450</fullName>
    </recommendedName>
</protein>
<dbReference type="PRINTS" id="PR00385">
    <property type="entry name" value="P450"/>
</dbReference>
<comment type="similarity">
    <text evidence="3 11">Belongs to the cytochrome P450 family.</text>
</comment>
<evidence type="ECO:0000256" key="5">
    <source>
        <dbReference type="ARBA" id="ARBA00022723"/>
    </source>
</evidence>
<dbReference type="Gene3D" id="1.10.630.10">
    <property type="entry name" value="Cytochrome P450"/>
    <property type="match status" value="2"/>
</dbReference>
<evidence type="ECO:0000256" key="9">
    <source>
        <dbReference type="ARBA" id="ARBA00023136"/>
    </source>
</evidence>
<evidence type="ECO:0000256" key="3">
    <source>
        <dbReference type="ARBA" id="ARBA00010617"/>
    </source>
</evidence>
<dbReference type="InterPro" id="IPR036396">
    <property type="entry name" value="Cyt_P450_sf"/>
</dbReference>
<evidence type="ECO:0000256" key="10">
    <source>
        <dbReference type="PIRSR" id="PIRSR602401-1"/>
    </source>
</evidence>
<dbReference type="GO" id="GO:0044550">
    <property type="term" value="P:secondary metabolite biosynthetic process"/>
    <property type="evidence" value="ECO:0007669"/>
    <property type="project" value="UniProtKB-ARBA"/>
</dbReference>
<dbReference type="PROSITE" id="PS00086">
    <property type="entry name" value="CYTOCHROME_P450"/>
    <property type="match status" value="1"/>
</dbReference>
<gene>
    <name evidence="13" type="ORF">Sjap_024397</name>
</gene>
<evidence type="ECO:0000256" key="1">
    <source>
        <dbReference type="ARBA" id="ARBA00001971"/>
    </source>
</evidence>
<evidence type="ECO:0000313" key="14">
    <source>
        <dbReference type="Proteomes" id="UP001417504"/>
    </source>
</evidence>
<proteinExistence type="inferred from homology"/>
<dbReference type="InterPro" id="IPR002401">
    <property type="entry name" value="Cyt_P450_E_grp-I"/>
</dbReference>